<organism evidence="1 2">
    <name type="scientific">Nostoc flagelliforme CCNUN1</name>
    <dbReference type="NCBI Taxonomy" id="2038116"/>
    <lineage>
        <taxon>Bacteria</taxon>
        <taxon>Bacillati</taxon>
        <taxon>Cyanobacteriota</taxon>
        <taxon>Cyanophyceae</taxon>
        <taxon>Nostocales</taxon>
        <taxon>Nostocaceae</taxon>
        <taxon>Nostoc</taxon>
    </lineage>
</organism>
<evidence type="ECO:0000313" key="2">
    <source>
        <dbReference type="Proteomes" id="UP000232003"/>
    </source>
</evidence>
<name>A0A2K8SJ70_9NOSO</name>
<reference evidence="1 2" key="1">
    <citation type="submission" date="2017-11" db="EMBL/GenBank/DDBJ databases">
        <title>Complete genome of a free-living desiccation-tolerant cyanobacterium and its photosynthetic adaptation to extreme terrestrial habitat.</title>
        <authorList>
            <person name="Shang J."/>
        </authorList>
    </citation>
    <scope>NUCLEOTIDE SEQUENCE [LARGE SCALE GENOMIC DNA]</scope>
    <source>
        <strain evidence="1 2">CCNUN1</strain>
    </source>
</reference>
<evidence type="ECO:0000313" key="1">
    <source>
        <dbReference type="EMBL" id="AUB34865.1"/>
    </source>
</evidence>
<gene>
    <name evidence="1" type="ORF">COO91_00703</name>
</gene>
<proteinExistence type="predicted"/>
<dbReference type="AlphaFoldDB" id="A0A2K8SJ70"/>
<dbReference type="KEGG" id="nfl:COO91_00703"/>
<accession>A0A2K8SJ70</accession>
<protein>
    <submittedName>
        <fullName evidence="1">Uncharacterized protein</fullName>
    </submittedName>
</protein>
<sequence length="37" mass="4093">MYSSLKTDLGTLACLFSGDGLFDLDESYDILLNSVKF</sequence>
<keyword evidence="2" id="KW-1185">Reference proteome</keyword>
<dbReference type="EMBL" id="CP024785">
    <property type="protein sequence ID" value="AUB34865.1"/>
    <property type="molecule type" value="Genomic_DNA"/>
</dbReference>
<dbReference type="Proteomes" id="UP000232003">
    <property type="component" value="Chromosome"/>
</dbReference>